<dbReference type="GO" id="GO:0005516">
    <property type="term" value="F:calmodulin binding"/>
    <property type="evidence" value="ECO:0007669"/>
    <property type="project" value="TreeGrafter"/>
</dbReference>
<comment type="caution">
    <text evidence="2">The sequence shown here is derived from an EMBL/GenBank/DDBJ whole genome shotgun (WGS) entry which is preliminary data.</text>
</comment>
<feature type="compositionally biased region" description="Low complexity" evidence="1">
    <location>
        <begin position="359"/>
        <end position="375"/>
    </location>
</feature>
<accession>A0AAD3N6I1</accession>
<sequence>MSTALNSDASEAFWPHLPPPSSSPSPPSHLEQTTRRQVMDSTWTKSEQTNTQHTEQINFIDERLTAEQMDGNRGSRTGLSAPVQAGGGKEGVGLQFRHTDNINHWRNAMMTLGLPTIFHPETTDVYDKKNMPRAVYCIHALSLYLYRLGLAPQIHDLYGKVKFTVHAAVIAINEAVDQGDAGVTAAALRNPNAMLTHLQEALTSVYQEMLCQAKRRKAERAAGRDSLMTTLLTGTTPFTSVYICPVYTCPSHPSAYTCPLTHVVVNLAVAAVSSTLESSPVVPADLDLTPGISCKGINSVNNSAQDLTPAAGGGLINEALIRGDSQQLLSALLPSLWRRRFTHNTCRYLNLLEQSQAAQSSGGSEESQSAESESSIVSVCGGGEPGRVKGETGEPDLRICLCLETTIDDQRPPQTTTDHQRPPQITTDHPQTNTDWSQTTTGPFRPDDQETTSDHPQSTTDHHRPPQTQHDPPQTTTVRTTLDCFISVDCSSSRCLNTHDPTYMCLLLTRASCDPCSVQENWSPWVRVRPAMAPLLLPPGTDWRNLGETDGFCIRCVFITDRQEIGSGQQCRAIQPQGPVEEQRLPIVCLQAAVEVSGGGYPAEATDDAKVPLHELRSVKIQSLVRMVGEEKYRARLRFFRRTARHTPWVWVVRKFVHLLDLGDGDTVRGGGAPRPEGGGGEEHPPQIPAGGGTGPDGPGLGLLVRNRATLQVSLYRVSDQPVQSLWQTQPLYLAFQLIFLMPQSRFHLHGDVDRRQISPGRVTGKPPSSRCCNPHRNAKDTTPMEALGPALQDAPSSASGPTQWTLIRPGSTRPRPRPDIKRPLPHEVSGIRRLCPTLKFRDDEDAIINLKNLTDPSPQLHRHHQPAQTAVRSPNSAPFTCSPPPAPLHLFTSTCSPPPVHLHLLPSNLFTSTCSPSPVHLHLLPSTCSPPPAPLQPVPLHLFPSTCSPPPAPLHLFTFTCSPPPVHLHLLTSTCSPSPAHLHLNIK</sequence>
<dbReference type="Gene3D" id="1.10.418.10">
    <property type="entry name" value="Calponin-like domain"/>
    <property type="match status" value="1"/>
</dbReference>
<dbReference type="InterPro" id="IPR036872">
    <property type="entry name" value="CH_dom_sf"/>
</dbReference>
<gene>
    <name evidence="2" type="ORF">AKAME5_002002500</name>
</gene>
<dbReference type="AlphaFoldDB" id="A0AAD3N6I1"/>
<feature type="region of interest" description="Disordered" evidence="1">
    <location>
        <begin position="758"/>
        <end position="825"/>
    </location>
</feature>
<dbReference type="GO" id="GO:0051015">
    <property type="term" value="F:actin filament binding"/>
    <property type="evidence" value="ECO:0007669"/>
    <property type="project" value="TreeGrafter"/>
</dbReference>
<name>A0AAD3N6I1_LATJO</name>
<feature type="compositionally biased region" description="Polar residues" evidence="1">
    <location>
        <begin position="412"/>
        <end position="442"/>
    </location>
</feature>
<feature type="compositionally biased region" description="Polar residues" evidence="1">
    <location>
        <begin position="39"/>
        <end position="53"/>
    </location>
</feature>
<feature type="region of interest" description="Disordered" evidence="1">
    <location>
        <begin position="359"/>
        <end position="393"/>
    </location>
</feature>
<feature type="region of interest" description="Disordered" evidence="1">
    <location>
        <begin position="70"/>
        <end position="92"/>
    </location>
</feature>
<organism evidence="2 3">
    <name type="scientific">Lates japonicus</name>
    <name type="common">Japanese lates</name>
    <dbReference type="NCBI Taxonomy" id="270547"/>
    <lineage>
        <taxon>Eukaryota</taxon>
        <taxon>Metazoa</taxon>
        <taxon>Chordata</taxon>
        <taxon>Craniata</taxon>
        <taxon>Vertebrata</taxon>
        <taxon>Euteleostomi</taxon>
        <taxon>Actinopterygii</taxon>
        <taxon>Neopterygii</taxon>
        <taxon>Teleostei</taxon>
        <taxon>Neoteleostei</taxon>
        <taxon>Acanthomorphata</taxon>
        <taxon>Carangaria</taxon>
        <taxon>Carangaria incertae sedis</taxon>
        <taxon>Centropomidae</taxon>
        <taxon>Lates</taxon>
    </lineage>
</organism>
<feature type="region of interest" description="Disordered" evidence="1">
    <location>
        <begin position="409"/>
        <end position="476"/>
    </location>
</feature>
<proteinExistence type="predicted"/>
<reference evidence="2" key="1">
    <citation type="submission" date="2022-08" db="EMBL/GenBank/DDBJ databases">
        <title>Genome sequencing of akame (Lates japonicus).</title>
        <authorList>
            <person name="Hashiguchi Y."/>
            <person name="Takahashi H."/>
        </authorList>
    </citation>
    <scope>NUCLEOTIDE SEQUENCE</scope>
    <source>
        <strain evidence="2">Kochi</strain>
    </source>
</reference>
<feature type="compositionally biased region" description="Polar residues" evidence="1">
    <location>
        <begin position="795"/>
        <end position="806"/>
    </location>
</feature>
<dbReference type="EMBL" id="BRZM01000146">
    <property type="protein sequence ID" value="GLD68712.1"/>
    <property type="molecule type" value="Genomic_DNA"/>
</dbReference>
<dbReference type="PANTHER" id="PTHR14149:SF10">
    <property type="entry name" value="RAS GTPASE-ACTIVATING-LIKE PROTEIN IQGAP3"/>
    <property type="match status" value="1"/>
</dbReference>
<dbReference type="GO" id="GO:1903479">
    <property type="term" value="P:mitotic actomyosin contractile ring assembly actin filament organization"/>
    <property type="evidence" value="ECO:0007669"/>
    <property type="project" value="TreeGrafter"/>
</dbReference>
<feature type="compositionally biased region" description="Gly residues" evidence="1">
    <location>
        <begin position="668"/>
        <end position="679"/>
    </location>
</feature>
<evidence type="ECO:0000256" key="1">
    <source>
        <dbReference type="SAM" id="MobiDB-lite"/>
    </source>
</evidence>
<protein>
    <submittedName>
        <fullName evidence="2">Ras GTPase-activating-like protein IQGAP3</fullName>
    </submittedName>
</protein>
<feature type="compositionally biased region" description="Low complexity" evidence="1">
    <location>
        <begin position="466"/>
        <end position="476"/>
    </location>
</feature>
<dbReference type="GO" id="GO:0005938">
    <property type="term" value="C:cell cortex"/>
    <property type="evidence" value="ECO:0007669"/>
    <property type="project" value="TreeGrafter"/>
</dbReference>
<dbReference type="PANTHER" id="PTHR14149">
    <property type="entry name" value="RAS GTPASE-ACTIVATING PROTEIN WITH IQ MOTIF"/>
    <property type="match status" value="1"/>
</dbReference>
<dbReference type="SUPFAM" id="SSF47576">
    <property type="entry name" value="Calponin-homology domain, CH-domain"/>
    <property type="match status" value="1"/>
</dbReference>
<keyword evidence="3" id="KW-1185">Reference proteome</keyword>
<feature type="compositionally biased region" description="Pro residues" evidence="1">
    <location>
        <begin position="16"/>
        <end position="27"/>
    </location>
</feature>
<feature type="compositionally biased region" description="Gly residues" evidence="1">
    <location>
        <begin position="690"/>
        <end position="701"/>
    </location>
</feature>
<feature type="region of interest" description="Disordered" evidence="1">
    <location>
        <begin position="667"/>
        <end position="701"/>
    </location>
</feature>
<evidence type="ECO:0000313" key="3">
    <source>
        <dbReference type="Proteomes" id="UP001279410"/>
    </source>
</evidence>
<dbReference type="GO" id="GO:0005096">
    <property type="term" value="F:GTPase activator activity"/>
    <property type="evidence" value="ECO:0007669"/>
    <property type="project" value="TreeGrafter"/>
</dbReference>
<feature type="region of interest" description="Disordered" evidence="1">
    <location>
        <begin position="1"/>
        <end position="53"/>
    </location>
</feature>
<dbReference type="Proteomes" id="UP001279410">
    <property type="component" value="Unassembled WGS sequence"/>
</dbReference>
<evidence type="ECO:0000313" key="2">
    <source>
        <dbReference type="EMBL" id="GLD68712.1"/>
    </source>
</evidence>